<dbReference type="Gene3D" id="1.10.443.10">
    <property type="entry name" value="Intergrase catalytic core"/>
    <property type="match status" value="1"/>
</dbReference>
<dbReference type="PROSITE" id="PS51898">
    <property type="entry name" value="TYR_RECOMBINASE"/>
    <property type="match status" value="1"/>
</dbReference>
<dbReference type="InterPro" id="IPR050090">
    <property type="entry name" value="Tyrosine_recombinase_XerCD"/>
</dbReference>
<protein>
    <submittedName>
        <fullName evidence="9">Integrase/recombinase XerC</fullName>
    </submittedName>
</protein>
<evidence type="ECO:0000256" key="3">
    <source>
        <dbReference type="ARBA" id="ARBA00023125"/>
    </source>
</evidence>
<evidence type="ECO:0000259" key="7">
    <source>
        <dbReference type="PROSITE" id="PS51898"/>
    </source>
</evidence>
<feature type="domain" description="Tyr recombinase" evidence="7">
    <location>
        <begin position="134"/>
        <end position="332"/>
    </location>
</feature>
<feature type="domain" description="Core-binding (CB)" evidence="8">
    <location>
        <begin position="30"/>
        <end position="111"/>
    </location>
</feature>
<dbReference type="OrthoDB" id="283809at2"/>
<dbReference type="GO" id="GO:0006310">
    <property type="term" value="P:DNA recombination"/>
    <property type="evidence" value="ECO:0007669"/>
    <property type="project" value="UniProtKB-KW"/>
</dbReference>
<dbReference type="Gene3D" id="1.10.150.130">
    <property type="match status" value="1"/>
</dbReference>
<keyword evidence="2" id="KW-0229">DNA integration</keyword>
<dbReference type="Proteomes" id="UP000190102">
    <property type="component" value="Unassembled WGS sequence"/>
</dbReference>
<evidence type="ECO:0000256" key="6">
    <source>
        <dbReference type="SAM" id="MobiDB-lite"/>
    </source>
</evidence>
<dbReference type="Pfam" id="PF00589">
    <property type="entry name" value="Phage_integrase"/>
    <property type="match status" value="1"/>
</dbReference>
<evidence type="ECO:0000256" key="4">
    <source>
        <dbReference type="ARBA" id="ARBA00023172"/>
    </source>
</evidence>
<gene>
    <name evidence="9" type="ORF">SAMN02745119_00640</name>
</gene>
<dbReference type="PANTHER" id="PTHR30349">
    <property type="entry name" value="PHAGE INTEGRASE-RELATED"/>
    <property type="match status" value="1"/>
</dbReference>
<proteinExistence type="inferred from homology"/>
<evidence type="ECO:0000313" key="10">
    <source>
        <dbReference type="Proteomes" id="UP000190102"/>
    </source>
</evidence>
<dbReference type="InterPro" id="IPR011010">
    <property type="entry name" value="DNA_brk_join_enz"/>
</dbReference>
<dbReference type="GO" id="GO:0003677">
    <property type="term" value="F:DNA binding"/>
    <property type="evidence" value="ECO:0007669"/>
    <property type="project" value="UniProtKB-UniRule"/>
</dbReference>
<dbReference type="Pfam" id="PF02899">
    <property type="entry name" value="Phage_int_SAM_1"/>
    <property type="match status" value="1"/>
</dbReference>
<name>A0A1T4KQ18_9BACT</name>
<evidence type="ECO:0000259" key="8">
    <source>
        <dbReference type="PROSITE" id="PS51900"/>
    </source>
</evidence>
<evidence type="ECO:0000256" key="2">
    <source>
        <dbReference type="ARBA" id="ARBA00022908"/>
    </source>
</evidence>
<keyword evidence="10" id="KW-1185">Reference proteome</keyword>
<dbReference type="RefSeq" id="WP_078788920.1">
    <property type="nucleotide sequence ID" value="NZ_FUWR01000001.1"/>
</dbReference>
<sequence length="362" mass="40183">MNNDIIPTGGPHSALISSQIPDNLPADLEAAVRNWLEREVALGDPREDTIKTYTSHLNHWLRWCNARGVTPAAMTQADVESFRHELIQAGMKASSIAVKLTVIRRFYQVAMNRGLITINPAANVRPPVAREAKSEQKHLTAGQAELLIMHLPELGSIKGLRDRAIIALMLLEGLRRVEIKRANVEDIEEVEGGVRILVHGKRKDGYIYPREDTVAAIRAYLAARGEVAVEETTIHHRQAFVTPMFLSVRKNGRGRGRISRIGLNSVIDGYLSKAGLKRKRVSCHALRHTCGTMLYDVTKDIRAVQDTLRHEDISTSAIYAASGREHKRFTRKIPLAITTAPTPPVDDSCIPSAPDQETEESP</sequence>
<dbReference type="SUPFAM" id="SSF56349">
    <property type="entry name" value="DNA breaking-rejoining enzymes"/>
    <property type="match status" value="1"/>
</dbReference>
<dbReference type="STRING" id="115783.SAMN02745119_00640"/>
<evidence type="ECO:0000313" key="9">
    <source>
        <dbReference type="EMBL" id="SJZ44502.1"/>
    </source>
</evidence>
<dbReference type="InterPro" id="IPR044068">
    <property type="entry name" value="CB"/>
</dbReference>
<keyword evidence="3 5" id="KW-0238">DNA-binding</keyword>
<dbReference type="GO" id="GO:0015074">
    <property type="term" value="P:DNA integration"/>
    <property type="evidence" value="ECO:0007669"/>
    <property type="project" value="UniProtKB-KW"/>
</dbReference>
<dbReference type="InterPro" id="IPR004107">
    <property type="entry name" value="Integrase_SAM-like_N"/>
</dbReference>
<feature type="region of interest" description="Disordered" evidence="6">
    <location>
        <begin position="337"/>
        <end position="362"/>
    </location>
</feature>
<reference evidence="10" key="1">
    <citation type="submission" date="2017-02" db="EMBL/GenBank/DDBJ databases">
        <authorList>
            <person name="Varghese N."/>
            <person name="Submissions S."/>
        </authorList>
    </citation>
    <scope>NUCLEOTIDE SEQUENCE [LARGE SCALE GENOMIC DNA]</scope>
    <source>
        <strain evidence="10">ATCC BAA-34</strain>
    </source>
</reference>
<dbReference type="PROSITE" id="PS51900">
    <property type="entry name" value="CB"/>
    <property type="match status" value="1"/>
</dbReference>
<evidence type="ECO:0000256" key="5">
    <source>
        <dbReference type="PROSITE-ProRule" id="PRU01248"/>
    </source>
</evidence>
<dbReference type="InterPro" id="IPR002104">
    <property type="entry name" value="Integrase_catalytic"/>
</dbReference>
<comment type="similarity">
    <text evidence="1">Belongs to the 'phage' integrase family.</text>
</comment>
<dbReference type="PANTHER" id="PTHR30349:SF41">
    <property type="entry name" value="INTEGRASE_RECOMBINASE PROTEIN MJ0367-RELATED"/>
    <property type="match status" value="1"/>
</dbReference>
<keyword evidence="4" id="KW-0233">DNA recombination</keyword>
<dbReference type="EMBL" id="FUWR01000001">
    <property type="protein sequence ID" value="SJZ44502.1"/>
    <property type="molecule type" value="Genomic_DNA"/>
</dbReference>
<dbReference type="AlphaFoldDB" id="A0A1T4KQ18"/>
<organism evidence="9 10">
    <name type="scientific">Trichlorobacter thiogenes</name>
    <dbReference type="NCBI Taxonomy" id="115783"/>
    <lineage>
        <taxon>Bacteria</taxon>
        <taxon>Pseudomonadati</taxon>
        <taxon>Thermodesulfobacteriota</taxon>
        <taxon>Desulfuromonadia</taxon>
        <taxon>Geobacterales</taxon>
        <taxon>Geobacteraceae</taxon>
        <taxon>Trichlorobacter</taxon>
    </lineage>
</organism>
<accession>A0A1T4KQ18</accession>
<evidence type="ECO:0000256" key="1">
    <source>
        <dbReference type="ARBA" id="ARBA00008857"/>
    </source>
</evidence>
<dbReference type="InterPro" id="IPR010998">
    <property type="entry name" value="Integrase_recombinase_N"/>
</dbReference>
<dbReference type="InterPro" id="IPR013762">
    <property type="entry name" value="Integrase-like_cat_sf"/>
</dbReference>